<dbReference type="RefSeq" id="XP_007394827.1">
    <property type="nucleotide sequence ID" value="XM_007394765.1"/>
</dbReference>
<evidence type="ECO:0000256" key="1">
    <source>
        <dbReference type="SAM" id="MobiDB-lite"/>
    </source>
</evidence>
<reference evidence="3 4" key="1">
    <citation type="journal article" date="2012" name="BMC Genomics">
        <title>Comparative genomics of the white-rot fungi, Phanerochaete carnosa and P. chrysosporium, to elucidate the genetic basis of the distinct wood types they colonize.</title>
        <authorList>
            <person name="Suzuki H."/>
            <person name="MacDonald J."/>
            <person name="Syed K."/>
            <person name="Salamov A."/>
            <person name="Hori C."/>
            <person name="Aerts A."/>
            <person name="Henrissat B."/>
            <person name="Wiebenga A."/>
            <person name="vanKuyk P.A."/>
            <person name="Barry K."/>
            <person name="Lindquist E."/>
            <person name="LaButti K."/>
            <person name="Lapidus A."/>
            <person name="Lucas S."/>
            <person name="Coutinho P."/>
            <person name="Gong Y."/>
            <person name="Samejima M."/>
            <person name="Mahadevan R."/>
            <person name="Abou-Zaid M."/>
            <person name="de Vries R.P."/>
            <person name="Igarashi K."/>
            <person name="Yadav J.S."/>
            <person name="Grigoriev I.V."/>
            <person name="Master E.R."/>
        </authorList>
    </citation>
    <scope>NUCLEOTIDE SEQUENCE [LARGE SCALE GENOMIC DNA]</scope>
    <source>
        <strain evidence="3 4">HHB-10118-sp</strain>
    </source>
</reference>
<dbReference type="PANTHER" id="PTHR38248">
    <property type="entry name" value="FUNK1 6"/>
    <property type="match status" value="1"/>
</dbReference>
<dbReference type="InParanoid" id="K5VZJ2"/>
<dbReference type="Pfam" id="PF17667">
    <property type="entry name" value="Pkinase_fungal"/>
    <property type="match status" value="1"/>
</dbReference>
<dbReference type="InterPro" id="IPR011009">
    <property type="entry name" value="Kinase-like_dom_sf"/>
</dbReference>
<dbReference type="Proteomes" id="UP000008370">
    <property type="component" value="Unassembled WGS sequence"/>
</dbReference>
<organism evidence="3 4">
    <name type="scientific">Phanerochaete carnosa (strain HHB-10118-sp)</name>
    <name type="common">White-rot fungus</name>
    <name type="synonym">Peniophora carnosa</name>
    <dbReference type="NCBI Taxonomy" id="650164"/>
    <lineage>
        <taxon>Eukaryota</taxon>
        <taxon>Fungi</taxon>
        <taxon>Dikarya</taxon>
        <taxon>Basidiomycota</taxon>
        <taxon>Agaricomycotina</taxon>
        <taxon>Agaricomycetes</taxon>
        <taxon>Polyporales</taxon>
        <taxon>Phanerochaetaceae</taxon>
        <taxon>Phanerochaete</taxon>
    </lineage>
</organism>
<dbReference type="GeneID" id="18912706"/>
<dbReference type="AlphaFoldDB" id="K5VZJ2"/>
<feature type="region of interest" description="Disordered" evidence="1">
    <location>
        <begin position="37"/>
        <end position="56"/>
    </location>
</feature>
<protein>
    <recommendedName>
        <fullName evidence="2">Fungal-type protein kinase domain-containing protein</fullName>
    </recommendedName>
</protein>
<feature type="region of interest" description="Disordered" evidence="1">
    <location>
        <begin position="751"/>
        <end position="788"/>
    </location>
</feature>
<dbReference type="EMBL" id="JH930471">
    <property type="protein sequence ID" value="EKM56998.1"/>
    <property type="molecule type" value="Genomic_DNA"/>
</dbReference>
<keyword evidence="4" id="KW-1185">Reference proteome</keyword>
<dbReference type="OrthoDB" id="2739517at2759"/>
<evidence type="ECO:0000313" key="3">
    <source>
        <dbReference type="EMBL" id="EKM56998.1"/>
    </source>
</evidence>
<dbReference type="SUPFAM" id="SSF56112">
    <property type="entry name" value="Protein kinase-like (PK-like)"/>
    <property type="match status" value="1"/>
</dbReference>
<proteinExistence type="predicted"/>
<sequence length="1017" mass="114779">MSSSLPPPRRSARLRSAGVIVPRDLVEGDTVPCILAVTTRRPPGGPQDADDPHPTSFVVRHTTPIPEEPLPNKVPASPFMPTAATDALAKSGDSSPLKSVSWSSQTVAQFDDRCVQVALKEMKTLIGGREVQGRAKRRLKSFRGVDVENLPDNSESSKYSPVVSRTCYIPEWLSLTSVYYSLQCEIFNAVEEIANSNYRWKIVANHGESNEVDHRPDLARYVININAAKAAYGRKVRRPDDSNIARCAWAWMSSFVEIKNEAEASGFHFSDTRDENGELLFLRDSEDGKIARAQFIKYATEAMLRQHRTHYYSIYIAGMSARVFRWDRVGCLVTEPIDLRHDYNAFLDLLHCLATANDDYGADQTVERATEADILPVRLYESDNVDLEEYRDMMLDDPEVYPIYKVKCPAVSVDGTDIEGTEKTYLVGRYAFGHYSIFGRCTRGYAAFNLEDKRFVWFKDQWRCVTRPYTELDAYVRLHAHNVSFIATPVAGGDIDDQLTISQQHMTHLSEEWRPSVRVHTRLVTKEVGKLLESYTDSPDLLRICRHAFIAHQRAYQLARILHRDISIGNIMINVETGYGFLNDWDLCKYREDLENSVAASEPSGISGTWAFKSSFSLEYPRKPPELADDMESFIHVITFFAFRYHRHKASPVAENTDSESFQKQAASENNGLMGFINGFFYEQRRVSRGYYQGGSIKRGYIETGKSPVALLPLPNGRRPLIAEFLDGAYLLLREHYEATEPGRYDEFAVQQSDNASPDEVDESPPNGPPEDSTSKSDAKRSVPVPNEEEEEAICLRLLADGGWRLGDGRRRRAGASTSSVNQPRRVLDDYEELGKLFVLMFMDENGKKLDLTGLRDDKRFDQFRSWHEFGWTQRKGKSGVHRTLPRDKIGSQQLASLKRRREDEDVADTEPAAKRATPPCDDLAAQTGKASLTKLNTQRKRAAAPRAKAESKTQKATASRKRATLRKTVKFVEPEIPLTVASVKAEVTRKMASTAKIEVVTGTRRSKRLAERSSGV</sequence>
<accession>K5VZJ2</accession>
<feature type="domain" description="Fungal-type protein kinase" evidence="2">
    <location>
        <begin position="285"/>
        <end position="640"/>
    </location>
</feature>
<name>K5VZJ2_PHACS</name>
<dbReference type="InterPro" id="IPR040976">
    <property type="entry name" value="Pkinase_fungal"/>
</dbReference>
<dbReference type="KEGG" id="pco:PHACADRAFT_208163"/>
<feature type="region of interest" description="Disordered" evidence="1">
    <location>
        <begin position="875"/>
        <end position="964"/>
    </location>
</feature>
<dbReference type="HOGENOM" id="CLU_008979_0_0_1"/>
<evidence type="ECO:0000313" key="4">
    <source>
        <dbReference type="Proteomes" id="UP000008370"/>
    </source>
</evidence>
<evidence type="ECO:0000259" key="2">
    <source>
        <dbReference type="Pfam" id="PF17667"/>
    </source>
</evidence>
<dbReference type="PANTHER" id="PTHR38248:SF2">
    <property type="entry name" value="FUNK1 11"/>
    <property type="match status" value="1"/>
</dbReference>
<gene>
    <name evidence="3" type="ORF">PHACADRAFT_208163</name>
</gene>
<dbReference type="Gene3D" id="1.10.510.10">
    <property type="entry name" value="Transferase(Phosphotransferase) domain 1"/>
    <property type="match status" value="1"/>
</dbReference>